<comment type="similarity">
    <text evidence="1">In the C-terminal section; belongs to the class-I pyridoxal-phosphate-dependent aminotransferase family.</text>
</comment>
<dbReference type="SUPFAM" id="SSF53383">
    <property type="entry name" value="PLP-dependent transferases"/>
    <property type="match status" value="1"/>
</dbReference>
<comment type="caution">
    <text evidence="9">The sequence shown here is derived from an EMBL/GenBank/DDBJ whole genome shotgun (WGS) entry which is preliminary data.</text>
</comment>
<evidence type="ECO:0000256" key="1">
    <source>
        <dbReference type="ARBA" id="ARBA00005384"/>
    </source>
</evidence>
<keyword evidence="3 9" id="KW-0808">Transferase</keyword>
<dbReference type="AlphaFoldDB" id="A0A7X3FZD3"/>
<dbReference type="PROSITE" id="PS50949">
    <property type="entry name" value="HTH_GNTR"/>
    <property type="match status" value="1"/>
</dbReference>
<name>A0A7X3FZD3_9BURK</name>
<dbReference type="Gene3D" id="3.40.640.10">
    <property type="entry name" value="Type I PLP-dependent aspartate aminotransferase-like (Major domain)"/>
    <property type="match status" value="1"/>
</dbReference>
<evidence type="ECO:0000259" key="8">
    <source>
        <dbReference type="PROSITE" id="PS50949"/>
    </source>
</evidence>
<dbReference type="CDD" id="cd07377">
    <property type="entry name" value="WHTH_GntR"/>
    <property type="match status" value="1"/>
</dbReference>
<dbReference type="GO" id="GO:0008483">
    <property type="term" value="F:transaminase activity"/>
    <property type="evidence" value="ECO:0007669"/>
    <property type="project" value="UniProtKB-KW"/>
</dbReference>
<dbReference type="SUPFAM" id="SSF46785">
    <property type="entry name" value="Winged helix' DNA-binding domain"/>
    <property type="match status" value="1"/>
</dbReference>
<evidence type="ECO:0000313" key="10">
    <source>
        <dbReference type="Proteomes" id="UP000443353"/>
    </source>
</evidence>
<evidence type="ECO:0000256" key="6">
    <source>
        <dbReference type="ARBA" id="ARBA00023125"/>
    </source>
</evidence>
<feature type="domain" description="HTH gntR-type" evidence="8">
    <location>
        <begin position="1"/>
        <end position="69"/>
    </location>
</feature>
<dbReference type="InterPro" id="IPR036390">
    <property type="entry name" value="WH_DNA-bd_sf"/>
</dbReference>
<dbReference type="Gene3D" id="3.90.1150.10">
    <property type="entry name" value="Aspartate Aminotransferase, domain 1"/>
    <property type="match status" value="1"/>
</dbReference>
<dbReference type="InterPro" id="IPR000524">
    <property type="entry name" value="Tscrpt_reg_HTH_GntR"/>
</dbReference>
<evidence type="ECO:0000256" key="5">
    <source>
        <dbReference type="ARBA" id="ARBA00023015"/>
    </source>
</evidence>
<dbReference type="GO" id="GO:0003700">
    <property type="term" value="F:DNA-binding transcription factor activity"/>
    <property type="evidence" value="ECO:0007669"/>
    <property type="project" value="InterPro"/>
</dbReference>
<dbReference type="Gene3D" id="1.10.10.10">
    <property type="entry name" value="Winged helix-like DNA-binding domain superfamily/Winged helix DNA-binding domain"/>
    <property type="match status" value="1"/>
</dbReference>
<dbReference type="SMART" id="SM00345">
    <property type="entry name" value="HTH_GNTR"/>
    <property type="match status" value="1"/>
</dbReference>
<dbReference type="PANTHER" id="PTHR46577">
    <property type="entry name" value="HTH-TYPE TRANSCRIPTIONAL REGULATORY PROTEIN GABR"/>
    <property type="match status" value="1"/>
</dbReference>
<dbReference type="GO" id="GO:0030170">
    <property type="term" value="F:pyridoxal phosphate binding"/>
    <property type="evidence" value="ECO:0007669"/>
    <property type="project" value="InterPro"/>
</dbReference>
<accession>A0A7X3FZD3</accession>
<keyword evidence="6" id="KW-0238">DNA-binding</keyword>
<dbReference type="InterPro" id="IPR004839">
    <property type="entry name" value="Aminotransferase_I/II_large"/>
</dbReference>
<keyword evidence="2 9" id="KW-0032">Aminotransferase</keyword>
<dbReference type="InterPro" id="IPR015424">
    <property type="entry name" value="PyrdxlP-dep_Trfase"/>
</dbReference>
<dbReference type="CDD" id="cd00609">
    <property type="entry name" value="AAT_like"/>
    <property type="match status" value="1"/>
</dbReference>
<evidence type="ECO:0000313" key="9">
    <source>
        <dbReference type="EMBL" id="MVW59802.1"/>
    </source>
</evidence>
<dbReference type="PANTHER" id="PTHR46577:SF2">
    <property type="entry name" value="TRANSCRIPTIONAL REGULATORY PROTEIN"/>
    <property type="match status" value="1"/>
</dbReference>
<protein>
    <submittedName>
        <fullName evidence="9">Aminotransferase class I/II-fold pyridoxal phosphate-dependent enzyme</fullName>
    </submittedName>
</protein>
<dbReference type="Proteomes" id="UP000443353">
    <property type="component" value="Unassembled WGS sequence"/>
</dbReference>
<sequence length="490" mass="52990">MKRYELLAEEIATSIRSGMLDVGDRLPSVRQISTSRGVSVSTVFEAYYLLEARGLIRARERSGYYVTAGNTRLPPEPVIHSNCSTGAHPVRVNDLVFSILESARSRDVVPLASAFPSPLLFPLPRLARSLARGAETMDPWSTVDAITPGSATLRRQIATRYLADGALVQPDDVVITNGALEALNLCLQAVTQPGDAVIVESPTFYGALQALENLGLRAIEVPSCPRDGICLDRLAQALAADKPAACWLMTNFQNPLGSLMPDANKRALVDLLAAHGVPLIEDDVYGELYYGPRRPLPAKAFDQEGLVLHCSSFSKCLAPGYRLGWALPGRFREQVARLKLTRTLAVAAPVQEGLSDYLARGGYDRHLRQLRHTLALQQTAMSAAVLRHFPAGTRASRPEGGYFLWVEFPAGVDTLSLQREACLRNIGVAPGPMFSARGEFRNCIRLNFGHHWDAKIEGAIATLGALAAAQLDSPRPAPAIEEPGLSALGA</sequence>
<proteinExistence type="inferred from homology"/>
<gene>
    <name evidence="9" type="ORF">GPY61_07650</name>
</gene>
<evidence type="ECO:0000256" key="3">
    <source>
        <dbReference type="ARBA" id="ARBA00022679"/>
    </source>
</evidence>
<organism evidence="9 10">
    <name type="scientific">Massilia cellulosiltytica</name>
    <dbReference type="NCBI Taxonomy" id="2683234"/>
    <lineage>
        <taxon>Bacteria</taxon>
        <taxon>Pseudomonadati</taxon>
        <taxon>Pseudomonadota</taxon>
        <taxon>Betaproteobacteria</taxon>
        <taxon>Burkholderiales</taxon>
        <taxon>Oxalobacteraceae</taxon>
        <taxon>Telluria group</taxon>
        <taxon>Massilia</taxon>
    </lineage>
</organism>
<keyword evidence="5" id="KW-0805">Transcription regulation</keyword>
<dbReference type="InterPro" id="IPR036388">
    <property type="entry name" value="WH-like_DNA-bd_sf"/>
</dbReference>
<dbReference type="InterPro" id="IPR015421">
    <property type="entry name" value="PyrdxlP-dep_Trfase_major"/>
</dbReference>
<evidence type="ECO:0000256" key="4">
    <source>
        <dbReference type="ARBA" id="ARBA00022898"/>
    </source>
</evidence>
<evidence type="ECO:0000256" key="2">
    <source>
        <dbReference type="ARBA" id="ARBA00022576"/>
    </source>
</evidence>
<reference evidence="9 10" key="1">
    <citation type="submission" date="2019-12" db="EMBL/GenBank/DDBJ databases">
        <authorList>
            <person name="Li C."/>
            <person name="Zhao J."/>
        </authorList>
    </citation>
    <scope>NUCLEOTIDE SEQUENCE [LARGE SCALE GENOMIC DNA]</scope>
    <source>
        <strain evidence="9 10">NEAU-DD11</strain>
    </source>
</reference>
<dbReference type="Pfam" id="PF00155">
    <property type="entry name" value="Aminotran_1_2"/>
    <property type="match status" value="1"/>
</dbReference>
<keyword evidence="10" id="KW-1185">Reference proteome</keyword>
<dbReference type="InterPro" id="IPR015422">
    <property type="entry name" value="PyrdxlP-dep_Trfase_small"/>
</dbReference>
<dbReference type="EMBL" id="WSES01000002">
    <property type="protein sequence ID" value="MVW59802.1"/>
    <property type="molecule type" value="Genomic_DNA"/>
</dbReference>
<dbReference type="RefSeq" id="WP_160407959.1">
    <property type="nucleotide sequence ID" value="NZ_WSES01000002.1"/>
</dbReference>
<dbReference type="InterPro" id="IPR051446">
    <property type="entry name" value="HTH_trans_reg/aminotransferase"/>
</dbReference>
<dbReference type="Pfam" id="PF00392">
    <property type="entry name" value="GntR"/>
    <property type="match status" value="1"/>
</dbReference>
<evidence type="ECO:0000256" key="7">
    <source>
        <dbReference type="ARBA" id="ARBA00023163"/>
    </source>
</evidence>
<keyword evidence="7" id="KW-0804">Transcription</keyword>
<keyword evidence="4" id="KW-0663">Pyridoxal phosphate</keyword>
<dbReference type="FunFam" id="3.40.640.10:FF:000023">
    <property type="entry name" value="Transcriptional regulator, GntR family"/>
    <property type="match status" value="1"/>
</dbReference>
<dbReference type="GO" id="GO:0003677">
    <property type="term" value="F:DNA binding"/>
    <property type="evidence" value="ECO:0007669"/>
    <property type="project" value="UniProtKB-KW"/>
</dbReference>